<evidence type="ECO:0000313" key="2">
    <source>
        <dbReference type="EMBL" id="ATF62292.1"/>
    </source>
</evidence>
<dbReference type="RefSeq" id="WP_070600064.1">
    <property type="nucleotide sequence ID" value="NZ_CAUUYP010000018.1"/>
</dbReference>
<sequence>MSKNDLVVDENGIARPQDHKRKGKKDLRRVKLRGITWEIDVDAMDDADLMEDLVESENGNPKAMFTVIDAIVTNGGVKAVKDALRDKNGKVKFSAYSKFFMELMERLNPSS</sequence>
<evidence type="ECO:0000313" key="3">
    <source>
        <dbReference type="Proteomes" id="UP000218628"/>
    </source>
</evidence>
<dbReference type="EMBL" id="CP023510">
    <property type="protein sequence ID" value="ATF62292.1"/>
    <property type="molecule type" value="Genomic_DNA"/>
</dbReference>
<proteinExistence type="predicted"/>
<feature type="region of interest" description="Disordered" evidence="1">
    <location>
        <begin position="1"/>
        <end position="25"/>
    </location>
</feature>
<gene>
    <name evidence="2" type="ORF">CO690_00820</name>
</gene>
<organism evidence="2 3">
    <name type="scientific">Rothia mucilaginosa</name>
    <dbReference type="NCBI Taxonomy" id="43675"/>
    <lineage>
        <taxon>Bacteria</taxon>
        <taxon>Bacillati</taxon>
        <taxon>Actinomycetota</taxon>
        <taxon>Actinomycetes</taxon>
        <taxon>Micrococcales</taxon>
        <taxon>Micrococcaceae</taxon>
        <taxon>Rothia</taxon>
    </lineage>
</organism>
<name>A0A291DCS1_9MICC</name>
<dbReference type="Proteomes" id="UP000218628">
    <property type="component" value="Chromosome"/>
</dbReference>
<dbReference type="AlphaFoldDB" id="A0A291DCS1"/>
<reference evidence="3" key="1">
    <citation type="submission" date="2017-09" db="EMBL/GenBank/DDBJ databases">
        <title>FDA dAtabase for Regulatory Grade micrObial Sequences (FDA-ARGOS): Supporting development and validation of Infectious Disease Dx tests.</title>
        <authorList>
            <person name="Minogue T."/>
            <person name="Wolcott M."/>
            <person name="Wasieloski L."/>
            <person name="Aguilar W."/>
            <person name="Moore D."/>
            <person name="Tallon L."/>
            <person name="Sadzewicz L."/>
            <person name="Ott S."/>
            <person name="Zhao X."/>
            <person name="Nagaraj S."/>
            <person name="Vavikolanu K."/>
            <person name="Aluvathingal J."/>
            <person name="Nadendla S."/>
            <person name="Sichtig H."/>
        </authorList>
    </citation>
    <scope>NUCLEOTIDE SEQUENCE [LARGE SCALE GENOMIC DNA]</scope>
    <source>
        <strain evidence="3">FDAARGOS_369</strain>
    </source>
</reference>
<evidence type="ECO:0000256" key="1">
    <source>
        <dbReference type="SAM" id="MobiDB-lite"/>
    </source>
</evidence>
<accession>A0A291DCS1</accession>
<protein>
    <submittedName>
        <fullName evidence="2">Uncharacterized protein</fullName>
    </submittedName>
</protein>